<protein>
    <submittedName>
        <fullName evidence="1">Uncharacterized protein</fullName>
    </submittedName>
</protein>
<reference evidence="1 2" key="1">
    <citation type="submission" date="2016-11" db="EMBL/GenBank/DDBJ databases">
        <authorList>
            <person name="Jaros S."/>
            <person name="Januszkiewicz K."/>
            <person name="Wedrychowicz H."/>
        </authorList>
    </citation>
    <scope>NUCLEOTIDE SEQUENCE [LARGE SCALE GENOMIC DNA]</scope>
    <source>
        <strain evidence="1 2">GAS138</strain>
    </source>
</reference>
<evidence type="ECO:0000313" key="2">
    <source>
        <dbReference type="Proteomes" id="UP000189796"/>
    </source>
</evidence>
<dbReference type="EMBL" id="LT670817">
    <property type="protein sequence ID" value="SHG80788.1"/>
    <property type="molecule type" value="Genomic_DNA"/>
</dbReference>
<name>A0A1M5MU10_9BRAD</name>
<accession>A0A1M5MU10</accession>
<dbReference type="RefSeq" id="WP_079601666.1">
    <property type="nucleotide sequence ID" value="NZ_LT670817.1"/>
</dbReference>
<gene>
    <name evidence="1" type="ORF">SAMN05443248_2725</name>
</gene>
<proteinExistence type="predicted"/>
<dbReference type="OrthoDB" id="215235at2"/>
<dbReference type="Proteomes" id="UP000189796">
    <property type="component" value="Chromosome I"/>
</dbReference>
<organism evidence="1 2">
    <name type="scientific">Bradyrhizobium erythrophlei</name>
    <dbReference type="NCBI Taxonomy" id="1437360"/>
    <lineage>
        <taxon>Bacteria</taxon>
        <taxon>Pseudomonadati</taxon>
        <taxon>Pseudomonadota</taxon>
        <taxon>Alphaproteobacteria</taxon>
        <taxon>Hyphomicrobiales</taxon>
        <taxon>Nitrobacteraceae</taxon>
        <taxon>Bradyrhizobium</taxon>
    </lineage>
</organism>
<dbReference type="AlphaFoldDB" id="A0A1M5MU10"/>
<sequence length="99" mass="11254">MAHENIADQIIDRLRFQDTQGGYFHQEPYKGDFFRLFVAAADEGNGLRADRLHGLVASRAPELLDGKNWPLLYAAWSEWDYAWSRARRGAQMDDDAPGG</sequence>
<evidence type="ECO:0000313" key="1">
    <source>
        <dbReference type="EMBL" id="SHG80788.1"/>
    </source>
</evidence>